<protein>
    <submittedName>
        <fullName evidence="2">MoxR-like ATPase</fullName>
    </submittedName>
</protein>
<feature type="domain" description="AAA+ ATPase" evidence="1">
    <location>
        <begin position="56"/>
        <end position="198"/>
    </location>
</feature>
<dbReference type="Pfam" id="PF17863">
    <property type="entry name" value="AAA_lid_2"/>
    <property type="match status" value="1"/>
</dbReference>
<dbReference type="EMBL" id="FNAJ01000002">
    <property type="protein sequence ID" value="SDD76769.1"/>
    <property type="molecule type" value="Genomic_DNA"/>
</dbReference>
<dbReference type="InterPro" id="IPR050764">
    <property type="entry name" value="CbbQ/NirQ/NorQ/GpvN"/>
</dbReference>
<dbReference type="InterPro" id="IPR041628">
    <property type="entry name" value="ChlI/MoxR_AAA_lid"/>
</dbReference>
<organism evidence="2 3">
    <name type="scientific">Myxococcus virescens</name>
    <dbReference type="NCBI Taxonomy" id="83456"/>
    <lineage>
        <taxon>Bacteria</taxon>
        <taxon>Pseudomonadati</taxon>
        <taxon>Myxococcota</taxon>
        <taxon>Myxococcia</taxon>
        <taxon>Myxococcales</taxon>
        <taxon>Cystobacterineae</taxon>
        <taxon>Myxococcaceae</taxon>
        <taxon>Myxococcus</taxon>
    </lineage>
</organism>
<reference evidence="2 3" key="1">
    <citation type="submission" date="2016-10" db="EMBL/GenBank/DDBJ databases">
        <authorList>
            <person name="Varghese N."/>
            <person name="Submissions S."/>
        </authorList>
    </citation>
    <scope>NUCLEOTIDE SEQUENCE [LARGE SCALE GENOMIC DNA]</scope>
    <source>
        <strain evidence="2 3">DSM 2260</strain>
    </source>
</reference>
<dbReference type="CDD" id="cd00009">
    <property type="entry name" value="AAA"/>
    <property type="match status" value="1"/>
</dbReference>
<dbReference type="Gene3D" id="1.10.8.80">
    <property type="entry name" value="Magnesium chelatase subunit I, C-Terminal domain"/>
    <property type="match status" value="1"/>
</dbReference>
<dbReference type="SMART" id="SM00382">
    <property type="entry name" value="AAA"/>
    <property type="match status" value="1"/>
</dbReference>
<keyword evidence="3" id="KW-1185">Reference proteome</keyword>
<dbReference type="PANTHER" id="PTHR42759:SF1">
    <property type="entry name" value="MAGNESIUM-CHELATASE SUBUNIT CHLD"/>
    <property type="match status" value="1"/>
</dbReference>
<proteinExistence type="predicted"/>
<accession>A0ABY0MN72</accession>
<name>A0ABY0MN72_9BACT</name>
<dbReference type="PIRSF" id="PIRSF002849">
    <property type="entry name" value="AAA_ATPase_chaperone_MoxR_prd"/>
    <property type="match status" value="1"/>
</dbReference>
<dbReference type="Pfam" id="PF07726">
    <property type="entry name" value="AAA_3"/>
    <property type="match status" value="1"/>
</dbReference>
<dbReference type="SUPFAM" id="SSF52540">
    <property type="entry name" value="P-loop containing nucleoside triphosphate hydrolases"/>
    <property type="match status" value="1"/>
</dbReference>
<dbReference type="Gene3D" id="3.40.50.300">
    <property type="entry name" value="P-loop containing nucleotide triphosphate hydrolases"/>
    <property type="match status" value="1"/>
</dbReference>
<evidence type="ECO:0000313" key="2">
    <source>
        <dbReference type="EMBL" id="SDD76769.1"/>
    </source>
</evidence>
<evidence type="ECO:0000259" key="1">
    <source>
        <dbReference type="SMART" id="SM00382"/>
    </source>
</evidence>
<gene>
    <name evidence="2" type="ORF">SAMN04488504_102614</name>
</gene>
<dbReference type="PRINTS" id="PR00300">
    <property type="entry name" value="CLPPROTEASEA"/>
</dbReference>
<dbReference type="PANTHER" id="PTHR42759">
    <property type="entry name" value="MOXR FAMILY PROTEIN"/>
    <property type="match status" value="1"/>
</dbReference>
<dbReference type="InterPro" id="IPR001270">
    <property type="entry name" value="ClpA/B"/>
</dbReference>
<dbReference type="InterPro" id="IPR011703">
    <property type="entry name" value="ATPase_AAA-3"/>
</dbReference>
<comment type="caution">
    <text evidence="2">The sequence shown here is derived from an EMBL/GenBank/DDBJ whole genome shotgun (WGS) entry which is preliminary data.</text>
</comment>
<dbReference type="Proteomes" id="UP000198717">
    <property type="component" value="Unassembled WGS sequence"/>
</dbReference>
<sequence>MVASRLEGGNDVAAELLSPAEAQGAAEVAARLKDGLNTVMLDQESVVEQVVVAVLARGHVLLEGLPGLGKTELCKALARLLSLPFRRIQFTPDLLPGDITGTYVLEGDGRRDFVFREGPLFASLVLADEINRSSPKTQSALLEAMQERSVTVLGQTRPLPDPFFVLATQNPIELEGTYPLPEAQLDRFLFRIQVPPVGAKTLRALLTTRVRGAPPELSPVLDAEGLGRLFAAADRVHLPGPVADFIGRLVEASDPRQPSAPDAVRRFVRYGASPRAALALAAAGRALALLRGRPNVGFDDVVAAAPSVLNHRLVLAYEASLEKVSAADVVRALLQAVPEVPRA</sequence>
<dbReference type="InterPro" id="IPR027417">
    <property type="entry name" value="P-loop_NTPase"/>
</dbReference>
<dbReference type="InterPro" id="IPR003593">
    <property type="entry name" value="AAA+_ATPase"/>
</dbReference>
<evidence type="ECO:0000313" key="3">
    <source>
        <dbReference type="Proteomes" id="UP000198717"/>
    </source>
</evidence>